<comment type="subcellular location">
    <subcellularLocation>
        <location evidence="1 7">Cell membrane</location>
        <topology evidence="1 7">Multi-pass membrane protein</topology>
    </subcellularLocation>
</comment>
<dbReference type="SUPFAM" id="SSF161098">
    <property type="entry name" value="MetI-like"/>
    <property type="match status" value="1"/>
</dbReference>
<dbReference type="PANTHER" id="PTHR30151:SF20">
    <property type="entry name" value="ABC TRANSPORTER PERMEASE PROTEIN HI_0355-RELATED"/>
    <property type="match status" value="1"/>
</dbReference>
<comment type="similarity">
    <text evidence="7">Belongs to the binding-protein-dependent transport system permease family.</text>
</comment>
<evidence type="ECO:0000256" key="1">
    <source>
        <dbReference type="ARBA" id="ARBA00004651"/>
    </source>
</evidence>
<evidence type="ECO:0000256" key="6">
    <source>
        <dbReference type="ARBA" id="ARBA00023136"/>
    </source>
</evidence>
<feature type="transmembrane region" description="Helical" evidence="7">
    <location>
        <begin position="67"/>
        <end position="88"/>
    </location>
</feature>
<sequence>MATRANNAPARRCWLAPTVTLASLIVVWQLVCMAGLVPTYLLPSPVQVVEALVGDLPLLVSHSGTTIAEAVLGLALGVLVGFAVAVLMDRFEVVYRALDPIVTVSQTIPTVAIAPLLVLWFGYGLMPKVLLVVLGTFFPITVSLASGFRSVDPDIIDLMRTMRASRRQIFWIAKLPAAMSEFFAGLRISATYAVVGAVVSEWLGGFVGLGVYMTRVRKSYSYDKMFAVILIISALSLALMALVSLLRRVSMPWERAERKDQDQ</sequence>
<evidence type="ECO:0000256" key="3">
    <source>
        <dbReference type="ARBA" id="ARBA00022475"/>
    </source>
</evidence>
<dbReference type="PROSITE" id="PS50928">
    <property type="entry name" value="ABC_TM1"/>
    <property type="match status" value="1"/>
</dbReference>
<evidence type="ECO:0000259" key="8">
    <source>
        <dbReference type="PROSITE" id="PS50928"/>
    </source>
</evidence>
<gene>
    <name evidence="9" type="primary">tauC</name>
    <name evidence="9" type="ORF">Pcatena_10720</name>
</gene>
<dbReference type="EMBL" id="AP019367">
    <property type="protein sequence ID" value="BBH50485.1"/>
    <property type="molecule type" value="Genomic_DNA"/>
</dbReference>
<feature type="transmembrane region" description="Helical" evidence="7">
    <location>
        <begin position="192"/>
        <end position="213"/>
    </location>
</feature>
<dbReference type="Gene3D" id="1.10.3720.10">
    <property type="entry name" value="MetI-like"/>
    <property type="match status" value="1"/>
</dbReference>
<keyword evidence="4 7" id="KW-0812">Transmembrane</keyword>
<keyword evidence="5 7" id="KW-1133">Transmembrane helix</keyword>
<accession>A0A3G9KAV6</accession>
<feature type="transmembrane region" description="Helical" evidence="7">
    <location>
        <begin position="12"/>
        <end position="37"/>
    </location>
</feature>
<organism evidence="9 10">
    <name type="scientific">Parolsenella catena</name>
    <dbReference type="NCBI Taxonomy" id="2003188"/>
    <lineage>
        <taxon>Bacteria</taxon>
        <taxon>Bacillati</taxon>
        <taxon>Actinomycetota</taxon>
        <taxon>Coriobacteriia</taxon>
        <taxon>Coriobacteriales</taxon>
        <taxon>Atopobiaceae</taxon>
        <taxon>Parolsenella</taxon>
    </lineage>
</organism>
<keyword evidence="10" id="KW-1185">Reference proteome</keyword>
<dbReference type="Pfam" id="PF00528">
    <property type="entry name" value="BPD_transp_1"/>
    <property type="match status" value="1"/>
</dbReference>
<dbReference type="PANTHER" id="PTHR30151">
    <property type="entry name" value="ALKANE SULFONATE ABC TRANSPORTER-RELATED, MEMBRANE SUBUNIT"/>
    <property type="match status" value="1"/>
</dbReference>
<dbReference type="Proteomes" id="UP000273154">
    <property type="component" value="Chromosome"/>
</dbReference>
<keyword evidence="6 7" id="KW-0472">Membrane</keyword>
<evidence type="ECO:0000256" key="5">
    <source>
        <dbReference type="ARBA" id="ARBA00022989"/>
    </source>
</evidence>
<dbReference type="AlphaFoldDB" id="A0A3G9KAV6"/>
<evidence type="ECO:0000313" key="10">
    <source>
        <dbReference type="Proteomes" id="UP000273154"/>
    </source>
</evidence>
<feature type="transmembrane region" description="Helical" evidence="7">
    <location>
        <begin position="225"/>
        <end position="246"/>
    </location>
</feature>
<dbReference type="KEGG" id="pcat:Pcatena_10720"/>
<dbReference type="OrthoDB" id="7274389at2"/>
<proteinExistence type="inferred from homology"/>
<dbReference type="GO" id="GO:0005886">
    <property type="term" value="C:plasma membrane"/>
    <property type="evidence" value="ECO:0007669"/>
    <property type="project" value="UniProtKB-SubCell"/>
</dbReference>
<dbReference type="GO" id="GO:0055085">
    <property type="term" value="P:transmembrane transport"/>
    <property type="evidence" value="ECO:0007669"/>
    <property type="project" value="InterPro"/>
</dbReference>
<name>A0A3G9KAV6_9ACTN</name>
<dbReference type="CDD" id="cd06261">
    <property type="entry name" value="TM_PBP2"/>
    <property type="match status" value="1"/>
</dbReference>
<evidence type="ECO:0000256" key="7">
    <source>
        <dbReference type="RuleBase" id="RU363032"/>
    </source>
</evidence>
<feature type="transmembrane region" description="Helical" evidence="7">
    <location>
        <begin position="100"/>
        <end position="123"/>
    </location>
</feature>
<keyword evidence="2 7" id="KW-0813">Transport</keyword>
<feature type="domain" description="ABC transmembrane type-1" evidence="8">
    <location>
        <begin position="63"/>
        <end position="243"/>
    </location>
</feature>
<protein>
    <submittedName>
        <fullName evidence="9">Nitrate/sulfonate/bicarbonate ABC transporter permease protein</fullName>
    </submittedName>
</protein>
<dbReference type="RefSeq" id="WP_126422356.1">
    <property type="nucleotide sequence ID" value="NZ_AP019367.1"/>
</dbReference>
<feature type="transmembrane region" description="Helical" evidence="7">
    <location>
        <begin position="129"/>
        <end position="148"/>
    </location>
</feature>
<keyword evidence="3" id="KW-1003">Cell membrane</keyword>
<dbReference type="InterPro" id="IPR000515">
    <property type="entry name" value="MetI-like"/>
</dbReference>
<reference evidence="10" key="1">
    <citation type="submission" date="2018-11" db="EMBL/GenBank/DDBJ databases">
        <title>Comparative genomics of Parolsenella catena and Libanicoccus massiliensis: Reclassification of Libanicoccus massiliensis as Parolsenella massiliensis comb. nov.</title>
        <authorList>
            <person name="Sakamoto M."/>
            <person name="Ikeyama N."/>
            <person name="Murakami T."/>
            <person name="Mori H."/>
            <person name="Yuki M."/>
            <person name="Ohkuma M."/>
        </authorList>
    </citation>
    <scope>NUCLEOTIDE SEQUENCE [LARGE SCALE GENOMIC DNA]</scope>
    <source>
        <strain evidence="10">JCM 31932</strain>
    </source>
</reference>
<dbReference type="InterPro" id="IPR035906">
    <property type="entry name" value="MetI-like_sf"/>
</dbReference>
<feature type="transmembrane region" description="Helical" evidence="7">
    <location>
        <begin position="169"/>
        <end position="186"/>
    </location>
</feature>
<evidence type="ECO:0000256" key="4">
    <source>
        <dbReference type="ARBA" id="ARBA00022692"/>
    </source>
</evidence>
<evidence type="ECO:0000256" key="2">
    <source>
        <dbReference type="ARBA" id="ARBA00022448"/>
    </source>
</evidence>
<dbReference type="GeneID" id="88849204"/>
<evidence type="ECO:0000313" key="9">
    <source>
        <dbReference type="EMBL" id="BBH50485.1"/>
    </source>
</evidence>